<reference evidence="3" key="1">
    <citation type="journal article" date="2013" name="Science">
        <title>The Amborella genome and the evolution of flowering plants.</title>
        <authorList>
            <consortium name="Amborella Genome Project"/>
        </authorList>
    </citation>
    <scope>NUCLEOTIDE SEQUENCE [LARGE SCALE GENOMIC DNA]</scope>
</reference>
<evidence type="ECO:0000313" key="3">
    <source>
        <dbReference type="Proteomes" id="UP000017836"/>
    </source>
</evidence>
<feature type="compositionally biased region" description="Acidic residues" evidence="1">
    <location>
        <begin position="97"/>
        <end position="107"/>
    </location>
</feature>
<protein>
    <submittedName>
        <fullName evidence="2">Uncharacterized protein</fullName>
    </submittedName>
</protein>
<feature type="region of interest" description="Disordered" evidence="1">
    <location>
        <begin position="85"/>
        <end position="107"/>
    </location>
</feature>
<dbReference type="Proteomes" id="UP000017836">
    <property type="component" value="Unassembled WGS sequence"/>
</dbReference>
<dbReference type="EMBL" id="KI394940">
    <property type="protein sequence ID" value="ERN00238.1"/>
    <property type="molecule type" value="Genomic_DNA"/>
</dbReference>
<accession>W1NX65</accession>
<name>W1NX65_AMBTC</name>
<evidence type="ECO:0000313" key="2">
    <source>
        <dbReference type="EMBL" id="ERN00238.1"/>
    </source>
</evidence>
<evidence type="ECO:0000256" key="1">
    <source>
        <dbReference type="SAM" id="MobiDB-lite"/>
    </source>
</evidence>
<organism evidence="2 3">
    <name type="scientific">Amborella trichopoda</name>
    <dbReference type="NCBI Taxonomy" id="13333"/>
    <lineage>
        <taxon>Eukaryota</taxon>
        <taxon>Viridiplantae</taxon>
        <taxon>Streptophyta</taxon>
        <taxon>Embryophyta</taxon>
        <taxon>Tracheophyta</taxon>
        <taxon>Spermatophyta</taxon>
        <taxon>Magnoliopsida</taxon>
        <taxon>Amborellales</taxon>
        <taxon>Amborellaceae</taxon>
        <taxon>Amborella</taxon>
    </lineage>
</organism>
<gene>
    <name evidence="2" type="ORF">AMTR_s00111p00127390</name>
</gene>
<dbReference type="Gramene" id="ERN00238">
    <property type="protein sequence ID" value="ERN00238"/>
    <property type="gene ID" value="AMTR_s00111p00127390"/>
</dbReference>
<dbReference type="HOGENOM" id="CLU_2213509_0_0_1"/>
<dbReference type="AlphaFoldDB" id="W1NX65"/>
<sequence length="107" mass="12082">MLGILHAITRDFPPSKYLCPFYAELLPDNSKNKKNNFGDNINKRNGENNYEETMLPGDYGNGDDNGYSGGNIDHRNCENNCEEKLRLDDNGHGNGDNIDDCNNEIRN</sequence>
<keyword evidence="3" id="KW-1185">Reference proteome</keyword>
<proteinExistence type="predicted"/>
<feature type="region of interest" description="Disordered" evidence="1">
    <location>
        <begin position="30"/>
        <end position="67"/>
    </location>
</feature>